<feature type="transmembrane region" description="Helical" evidence="8">
    <location>
        <begin position="217"/>
        <end position="237"/>
    </location>
</feature>
<evidence type="ECO:0000313" key="10">
    <source>
        <dbReference type="Proteomes" id="UP000187172"/>
    </source>
</evidence>
<dbReference type="Pfam" id="PF03845">
    <property type="entry name" value="Spore_permease"/>
    <property type="match status" value="1"/>
</dbReference>
<feature type="transmembrane region" description="Helical" evidence="8">
    <location>
        <begin position="79"/>
        <end position="97"/>
    </location>
</feature>
<keyword evidence="7 8" id="KW-0472">Membrane</keyword>
<feature type="transmembrane region" description="Helical" evidence="8">
    <location>
        <begin position="332"/>
        <end position="352"/>
    </location>
</feature>
<dbReference type="GO" id="GO:0009847">
    <property type="term" value="P:spore germination"/>
    <property type="evidence" value="ECO:0007669"/>
    <property type="project" value="InterPro"/>
</dbReference>
<evidence type="ECO:0000256" key="2">
    <source>
        <dbReference type="ARBA" id="ARBA00007998"/>
    </source>
</evidence>
<dbReference type="PANTHER" id="PTHR34975">
    <property type="entry name" value="SPORE GERMINATION PROTEIN A2"/>
    <property type="match status" value="1"/>
</dbReference>
<sequence>MMKFTAAQISRFAFVFMVSEPLVFYIGRLMKLSYYQGWITLIGACLLSLIILYFTIKLGQFKPDSSWVKFGSQIMGKPIHNVFLILVILLGLYLISLDMMNFATYMGSMYLIETPIWVIITLSILCISLSARTGLESIIYMGEGIFLVTLASSLFSAPMMTPSSNLGMMIAFLTHHDLKKGILDAFTAFAWFSDWIFFLFTAPFVRFDGKLLKKLALSLILTIFFIMLYWLICMLNFGPHLGQQLRYPILELVRIARYGDFLDNLDPFLIGFWSSTTFIRSSFLLYVASVCLSEIAGLKDRRSVVFLMGSMSGTFALQYAEHTTAYEAVIRTYAILAFVLSIQLTPVYYFLVSKFRSKKRNRNSA</sequence>
<protein>
    <submittedName>
        <fullName evidence="9">Uncharacterized protein</fullName>
    </submittedName>
</protein>
<dbReference type="Proteomes" id="UP000187172">
    <property type="component" value="Unassembled WGS sequence"/>
</dbReference>
<keyword evidence="4" id="KW-0309">Germination</keyword>
<feature type="transmembrane region" description="Helical" evidence="8">
    <location>
        <begin position="181"/>
        <end position="205"/>
    </location>
</feature>
<evidence type="ECO:0000256" key="7">
    <source>
        <dbReference type="ARBA" id="ARBA00023136"/>
    </source>
</evidence>
<keyword evidence="10" id="KW-1185">Reference proteome</keyword>
<evidence type="ECO:0000256" key="4">
    <source>
        <dbReference type="ARBA" id="ARBA00022544"/>
    </source>
</evidence>
<dbReference type="AlphaFoldDB" id="A0A1R1DWS5"/>
<evidence type="ECO:0000313" key="9">
    <source>
        <dbReference type="EMBL" id="OMF43986.1"/>
    </source>
</evidence>
<feature type="transmembrane region" description="Helical" evidence="8">
    <location>
        <begin position="304"/>
        <end position="320"/>
    </location>
</feature>
<comment type="subcellular location">
    <subcellularLocation>
        <location evidence="1">Membrane</location>
        <topology evidence="1">Multi-pass membrane protein</topology>
    </subcellularLocation>
</comment>
<dbReference type="EMBL" id="MRTP01000028">
    <property type="protein sequence ID" value="OMF43986.1"/>
    <property type="molecule type" value="Genomic_DNA"/>
</dbReference>
<dbReference type="PANTHER" id="PTHR34975:SF2">
    <property type="entry name" value="SPORE GERMINATION PROTEIN A2"/>
    <property type="match status" value="1"/>
</dbReference>
<evidence type="ECO:0000256" key="1">
    <source>
        <dbReference type="ARBA" id="ARBA00004141"/>
    </source>
</evidence>
<name>A0A1R1DWS5_9BACL</name>
<feature type="transmembrane region" description="Helical" evidence="8">
    <location>
        <begin position="109"/>
        <end position="131"/>
    </location>
</feature>
<feature type="transmembrane region" description="Helical" evidence="8">
    <location>
        <begin position="12"/>
        <end position="30"/>
    </location>
</feature>
<feature type="transmembrane region" description="Helical" evidence="8">
    <location>
        <begin position="268"/>
        <end position="292"/>
    </location>
</feature>
<evidence type="ECO:0000256" key="8">
    <source>
        <dbReference type="SAM" id="Phobius"/>
    </source>
</evidence>
<comment type="similarity">
    <text evidence="2">Belongs to the amino acid-polyamine-organocation (APC) superfamily. Spore germination protein (SGP) (TC 2.A.3.9) family.</text>
</comment>
<dbReference type="GO" id="GO:0016020">
    <property type="term" value="C:membrane"/>
    <property type="evidence" value="ECO:0007669"/>
    <property type="project" value="UniProtKB-SubCell"/>
</dbReference>
<feature type="transmembrane region" description="Helical" evidence="8">
    <location>
        <begin position="36"/>
        <end position="58"/>
    </location>
</feature>
<keyword evidence="6 8" id="KW-1133">Transmembrane helix</keyword>
<accession>A0A1R1DWS5</accession>
<comment type="caution">
    <text evidence="9">The sequence shown here is derived from an EMBL/GenBank/DDBJ whole genome shotgun (WGS) entry which is preliminary data.</text>
</comment>
<gene>
    <name evidence="9" type="ORF">BK138_35070</name>
</gene>
<evidence type="ECO:0000256" key="5">
    <source>
        <dbReference type="ARBA" id="ARBA00022692"/>
    </source>
</evidence>
<keyword evidence="5 8" id="KW-0812">Transmembrane</keyword>
<proteinExistence type="inferred from homology"/>
<dbReference type="InterPro" id="IPR004761">
    <property type="entry name" value="Spore_GerAB"/>
</dbReference>
<dbReference type="STRING" id="297318.BK138_35070"/>
<feature type="transmembrane region" description="Helical" evidence="8">
    <location>
        <begin position="138"/>
        <end position="161"/>
    </location>
</feature>
<keyword evidence="3" id="KW-0813">Transport</keyword>
<evidence type="ECO:0000256" key="6">
    <source>
        <dbReference type="ARBA" id="ARBA00022989"/>
    </source>
</evidence>
<organism evidence="9 10">
    <name type="scientific">Paenibacillus rhizosphaerae</name>
    <dbReference type="NCBI Taxonomy" id="297318"/>
    <lineage>
        <taxon>Bacteria</taxon>
        <taxon>Bacillati</taxon>
        <taxon>Bacillota</taxon>
        <taxon>Bacilli</taxon>
        <taxon>Bacillales</taxon>
        <taxon>Paenibacillaceae</taxon>
        <taxon>Paenibacillus</taxon>
    </lineage>
</organism>
<reference evidence="9 10" key="1">
    <citation type="submission" date="2016-11" db="EMBL/GenBank/DDBJ databases">
        <title>Paenibacillus species isolates.</title>
        <authorList>
            <person name="Beno S.M."/>
        </authorList>
    </citation>
    <scope>NUCLEOTIDE SEQUENCE [LARGE SCALE GENOMIC DNA]</scope>
    <source>
        <strain evidence="9 10">FSL R5-0378</strain>
    </source>
</reference>
<evidence type="ECO:0000256" key="3">
    <source>
        <dbReference type="ARBA" id="ARBA00022448"/>
    </source>
</evidence>